<dbReference type="PROSITE" id="PS00018">
    <property type="entry name" value="EF_HAND_1"/>
    <property type="match status" value="1"/>
</dbReference>
<name>A0AAW1VLL3_RUBAR</name>
<evidence type="ECO:0000256" key="1">
    <source>
        <dbReference type="ARBA" id="ARBA00022837"/>
    </source>
</evidence>
<sequence>MEELREVALAYYDNCNPSLRGRAWEFFRSMDADGDQRISQREFKEFLRRAATTRSLLTQTSLQSSTATVTVGWISKKYSLSTTSSKLGTSSAEGTAYTSQGSILRALSAFRDPIPSLLIYVRDVNSKTWQA</sequence>
<dbReference type="PROSITE" id="PS50222">
    <property type="entry name" value="EF_HAND_2"/>
    <property type="match status" value="1"/>
</dbReference>
<dbReference type="GO" id="GO:0005509">
    <property type="term" value="F:calcium ion binding"/>
    <property type="evidence" value="ECO:0007669"/>
    <property type="project" value="InterPro"/>
</dbReference>
<dbReference type="EMBL" id="JBEDUW010000119">
    <property type="protein sequence ID" value="KAK9906025.1"/>
    <property type="molecule type" value="Genomic_DNA"/>
</dbReference>
<proteinExistence type="predicted"/>
<dbReference type="AlphaFoldDB" id="A0AAW1VLL3"/>
<accession>A0AAW1VLL3</accession>
<dbReference type="InterPro" id="IPR002048">
    <property type="entry name" value="EF_hand_dom"/>
</dbReference>
<evidence type="ECO:0000313" key="3">
    <source>
        <dbReference type="EMBL" id="KAK9906025.1"/>
    </source>
</evidence>
<evidence type="ECO:0000313" key="4">
    <source>
        <dbReference type="Proteomes" id="UP001457282"/>
    </source>
</evidence>
<dbReference type="InterPro" id="IPR018247">
    <property type="entry name" value="EF_Hand_1_Ca_BS"/>
</dbReference>
<protein>
    <recommendedName>
        <fullName evidence="2">EF-hand domain-containing protein</fullName>
    </recommendedName>
</protein>
<keyword evidence="4" id="KW-1185">Reference proteome</keyword>
<dbReference type="Proteomes" id="UP001457282">
    <property type="component" value="Unassembled WGS sequence"/>
</dbReference>
<dbReference type="Gene3D" id="1.10.238.10">
    <property type="entry name" value="EF-hand"/>
    <property type="match status" value="1"/>
</dbReference>
<keyword evidence="1" id="KW-0106">Calcium</keyword>
<comment type="caution">
    <text evidence="3">The sequence shown here is derived from an EMBL/GenBank/DDBJ whole genome shotgun (WGS) entry which is preliminary data.</text>
</comment>
<gene>
    <name evidence="3" type="ORF">M0R45_000104</name>
</gene>
<organism evidence="3 4">
    <name type="scientific">Rubus argutus</name>
    <name type="common">Southern blackberry</name>
    <dbReference type="NCBI Taxonomy" id="59490"/>
    <lineage>
        <taxon>Eukaryota</taxon>
        <taxon>Viridiplantae</taxon>
        <taxon>Streptophyta</taxon>
        <taxon>Embryophyta</taxon>
        <taxon>Tracheophyta</taxon>
        <taxon>Spermatophyta</taxon>
        <taxon>Magnoliopsida</taxon>
        <taxon>eudicotyledons</taxon>
        <taxon>Gunneridae</taxon>
        <taxon>Pentapetalae</taxon>
        <taxon>rosids</taxon>
        <taxon>fabids</taxon>
        <taxon>Rosales</taxon>
        <taxon>Rosaceae</taxon>
        <taxon>Rosoideae</taxon>
        <taxon>Rosoideae incertae sedis</taxon>
        <taxon>Rubus</taxon>
    </lineage>
</organism>
<feature type="domain" description="EF-hand" evidence="2">
    <location>
        <begin position="18"/>
        <end position="53"/>
    </location>
</feature>
<reference evidence="3 4" key="1">
    <citation type="journal article" date="2023" name="G3 (Bethesda)">
        <title>A chromosome-length genome assembly and annotation of blackberry (Rubus argutus, cv. 'Hillquist').</title>
        <authorList>
            <person name="Bruna T."/>
            <person name="Aryal R."/>
            <person name="Dudchenko O."/>
            <person name="Sargent D.J."/>
            <person name="Mead D."/>
            <person name="Buti M."/>
            <person name="Cavallini A."/>
            <person name="Hytonen T."/>
            <person name="Andres J."/>
            <person name="Pham M."/>
            <person name="Weisz D."/>
            <person name="Mascagni F."/>
            <person name="Usai G."/>
            <person name="Natali L."/>
            <person name="Bassil N."/>
            <person name="Fernandez G.E."/>
            <person name="Lomsadze A."/>
            <person name="Armour M."/>
            <person name="Olukolu B."/>
            <person name="Poorten T."/>
            <person name="Britton C."/>
            <person name="Davik J."/>
            <person name="Ashrafi H."/>
            <person name="Aiden E.L."/>
            <person name="Borodovsky M."/>
            <person name="Worthington M."/>
        </authorList>
    </citation>
    <scope>NUCLEOTIDE SEQUENCE [LARGE SCALE GENOMIC DNA]</scope>
    <source>
        <strain evidence="3">PI 553951</strain>
    </source>
</reference>
<dbReference type="InterPro" id="IPR011992">
    <property type="entry name" value="EF-hand-dom_pair"/>
</dbReference>
<evidence type="ECO:0000259" key="2">
    <source>
        <dbReference type="PROSITE" id="PS50222"/>
    </source>
</evidence>
<dbReference type="SUPFAM" id="SSF47473">
    <property type="entry name" value="EF-hand"/>
    <property type="match status" value="1"/>
</dbReference>